<keyword evidence="4" id="KW-1185">Reference proteome</keyword>
<dbReference type="PANTHER" id="PTHR42648:SF32">
    <property type="entry name" value="RIBONUCLEASE H-LIKE DOMAIN, GAG-PRE-INTEGRASE DOMAIN PROTEIN-RELATED"/>
    <property type="match status" value="1"/>
</dbReference>
<dbReference type="InterPro" id="IPR001584">
    <property type="entry name" value="Integrase_cat-core"/>
</dbReference>
<dbReference type="Pfam" id="PF00665">
    <property type="entry name" value="rve"/>
    <property type="match status" value="1"/>
</dbReference>
<dbReference type="PANTHER" id="PTHR42648">
    <property type="entry name" value="TRANSPOSASE, PUTATIVE-RELATED"/>
    <property type="match status" value="1"/>
</dbReference>
<name>A0ABQ5G367_9ASTR</name>
<feature type="compositionally biased region" description="Basic and acidic residues" evidence="1">
    <location>
        <begin position="752"/>
        <end position="776"/>
    </location>
</feature>
<proteinExistence type="predicted"/>
<comment type="caution">
    <text evidence="3">The sequence shown here is derived from an EMBL/GenBank/DDBJ whole genome shotgun (WGS) entry which is preliminary data.</text>
</comment>
<dbReference type="InterPro" id="IPR012337">
    <property type="entry name" value="RNaseH-like_sf"/>
</dbReference>
<organism evidence="3 4">
    <name type="scientific">Tanacetum coccineum</name>
    <dbReference type="NCBI Taxonomy" id="301880"/>
    <lineage>
        <taxon>Eukaryota</taxon>
        <taxon>Viridiplantae</taxon>
        <taxon>Streptophyta</taxon>
        <taxon>Embryophyta</taxon>
        <taxon>Tracheophyta</taxon>
        <taxon>Spermatophyta</taxon>
        <taxon>Magnoliopsida</taxon>
        <taxon>eudicotyledons</taxon>
        <taxon>Gunneridae</taxon>
        <taxon>Pentapetalae</taxon>
        <taxon>asterids</taxon>
        <taxon>campanulids</taxon>
        <taxon>Asterales</taxon>
        <taxon>Asteraceae</taxon>
        <taxon>Asteroideae</taxon>
        <taxon>Anthemideae</taxon>
        <taxon>Anthemidinae</taxon>
        <taxon>Tanacetum</taxon>
    </lineage>
</organism>
<feature type="region of interest" description="Disordered" evidence="1">
    <location>
        <begin position="232"/>
        <end position="254"/>
    </location>
</feature>
<accession>A0ABQ5G367</accession>
<reference evidence="3" key="1">
    <citation type="journal article" date="2022" name="Int. J. Mol. Sci.">
        <title>Draft Genome of Tanacetum Coccineum: Genomic Comparison of Closely Related Tanacetum-Family Plants.</title>
        <authorList>
            <person name="Yamashiro T."/>
            <person name="Shiraishi A."/>
            <person name="Nakayama K."/>
            <person name="Satake H."/>
        </authorList>
    </citation>
    <scope>NUCLEOTIDE SEQUENCE</scope>
</reference>
<feature type="domain" description="Integrase catalytic" evidence="2">
    <location>
        <begin position="433"/>
        <end position="599"/>
    </location>
</feature>
<feature type="region of interest" description="Disordered" evidence="1">
    <location>
        <begin position="734"/>
        <end position="776"/>
    </location>
</feature>
<evidence type="ECO:0000313" key="4">
    <source>
        <dbReference type="Proteomes" id="UP001151760"/>
    </source>
</evidence>
<protein>
    <submittedName>
        <fullName evidence="3">Ribonuclease H-like domain-containing protein</fullName>
    </submittedName>
</protein>
<dbReference type="Pfam" id="PF25597">
    <property type="entry name" value="SH3_retrovirus"/>
    <property type="match status" value="1"/>
</dbReference>
<gene>
    <name evidence="3" type="ORF">Tco_1029226</name>
</gene>
<evidence type="ECO:0000313" key="3">
    <source>
        <dbReference type="EMBL" id="GJT69940.1"/>
    </source>
</evidence>
<dbReference type="PROSITE" id="PS50994">
    <property type="entry name" value="INTEGRASE"/>
    <property type="match status" value="1"/>
</dbReference>
<evidence type="ECO:0000259" key="2">
    <source>
        <dbReference type="PROSITE" id="PS50994"/>
    </source>
</evidence>
<dbReference type="InterPro" id="IPR039537">
    <property type="entry name" value="Retrotran_Ty1/copia-like"/>
</dbReference>
<dbReference type="InterPro" id="IPR057670">
    <property type="entry name" value="SH3_retrovirus"/>
</dbReference>
<dbReference type="InterPro" id="IPR036397">
    <property type="entry name" value="RNaseH_sf"/>
</dbReference>
<dbReference type="Gene3D" id="3.30.420.10">
    <property type="entry name" value="Ribonuclease H-like superfamily/Ribonuclease H"/>
    <property type="match status" value="1"/>
</dbReference>
<dbReference type="EMBL" id="BQNB010018034">
    <property type="protein sequence ID" value="GJT69940.1"/>
    <property type="molecule type" value="Genomic_DNA"/>
</dbReference>
<dbReference type="SUPFAM" id="SSF53098">
    <property type="entry name" value="Ribonuclease H-like"/>
    <property type="match status" value="1"/>
</dbReference>
<reference evidence="3" key="2">
    <citation type="submission" date="2022-01" db="EMBL/GenBank/DDBJ databases">
        <authorList>
            <person name="Yamashiro T."/>
            <person name="Shiraishi A."/>
            <person name="Satake H."/>
            <person name="Nakayama K."/>
        </authorList>
    </citation>
    <scope>NUCLEOTIDE SEQUENCE</scope>
</reference>
<dbReference type="Proteomes" id="UP001151760">
    <property type="component" value="Unassembled WGS sequence"/>
</dbReference>
<evidence type="ECO:0000256" key="1">
    <source>
        <dbReference type="SAM" id="MobiDB-lite"/>
    </source>
</evidence>
<sequence length="776" mass="87833">MTVETPTENALVAQDGIGGYDWSYQAEEEHPTNFALMAFTSSRISSSSDSEVDSCSKSCVNAMYSQRTICSQVVDKFKTGLGYNAASSTAASPAVESFVNSFEMLENQEYNKSKSDKGYHAVPPPFTGNFNPFKPDLTFMDEIVESENMDVITIFTPSNGKKVESNHVSTDVKNNGDAVEPKTIRKNSFKPLVIEDWNSDDDSEEEFIPNVKDKTVRPNTEKIKFVKSARETVEKEETPKQNKYYPRGNQRNKNNLMSQRLGSDFKMINKACFICDSFEHLHNVCDKKFGKINTAGASVNTAVRPVNTAGSKTTMNHPRPISNAYKMGYSQVTKPFNKYSANKNSIFNKKVNTVRVKDTTTKDRVVGISQQKEYKEKGVIDSSCFRYMTGNKCYLTKYEDYDGGFVSFRDGKGRISRKGKQHKASYKTKLVNSISKPLHMLPMDLFGPTNVKSLMKKSYCLVVTDDFSRFSWVFFLATKDETSGILKTFITKIENQLDYKVKVIRSDNRTEFKNSVMNQLCEIKGIKREFCVARTPQQNGVAERKNRTLIEATRTMLVYSKLPTTFWAEIVNTACYVLNKVLVIKPHTKTPYELIHGRTSLIDFMKPFGCLVTILNTRDHLGKFNGKADEGFFVRYFVVSKAMRVFNKRTRIVEETLNIRFLENTPNVKGNGPDWLFDVDSLTVSMNYVLVVVGNQTNDIVGTKYNIVAGQAQKEKDPEQEYILIPLCTTDPLIYQGPKDREGDAGMNPTEVDERGASDKNEKDAQDTRSETERIN</sequence>